<feature type="chain" id="PRO_5045518116" evidence="1">
    <location>
        <begin position="28"/>
        <end position="406"/>
    </location>
</feature>
<dbReference type="InterPro" id="IPR009003">
    <property type="entry name" value="Peptidase_S1_PA"/>
</dbReference>
<name>A0ABQ5NVI9_9ACTN</name>
<comment type="caution">
    <text evidence="3">The sequence shown here is derived from an EMBL/GenBank/DDBJ whole genome shotgun (WGS) entry which is preliminary data.</text>
</comment>
<dbReference type="SUPFAM" id="SSF50494">
    <property type="entry name" value="Trypsin-like serine proteases"/>
    <property type="match status" value="1"/>
</dbReference>
<dbReference type="InterPro" id="IPR018114">
    <property type="entry name" value="TRYPSIN_HIS"/>
</dbReference>
<accession>A0ABQ5NVI9</accession>
<feature type="domain" description="Peptidase S1" evidence="2">
    <location>
        <begin position="231"/>
        <end position="381"/>
    </location>
</feature>
<reference evidence="3 4" key="1">
    <citation type="submission" date="2022-10" db="EMBL/GenBank/DDBJ databases">
        <title>Draft genome sequence of Streptomyces sp. YSPA8.</title>
        <authorList>
            <person name="Moriuchi R."/>
            <person name="Dohra H."/>
            <person name="Yamamura H."/>
            <person name="Kodani S."/>
        </authorList>
    </citation>
    <scope>NUCLEOTIDE SEQUENCE [LARGE SCALE GENOMIC DNA]</scope>
    <source>
        <strain evidence="3 4">YSPA8</strain>
    </source>
</reference>
<organism evidence="3 4">
    <name type="scientific">Streptomyces yaizuensis</name>
    <dbReference type="NCBI Taxonomy" id="2989713"/>
    <lineage>
        <taxon>Bacteria</taxon>
        <taxon>Bacillati</taxon>
        <taxon>Actinomycetota</taxon>
        <taxon>Actinomycetes</taxon>
        <taxon>Kitasatosporales</taxon>
        <taxon>Streptomycetaceae</taxon>
        <taxon>Streptomyces</taxon>
    </lineage>
</organism>
<gene>
    <name evidence="3" type="ORF">SYYSPA8_08240</name>
</gene>
<evidence type="ECO:0000313" key="4">
    <source>
        <dbReference type="Proteomes" id="UP001291653"/>
    </source>
</evidence>
<dbReference type="EMBL" id="BSBI01000003">
    <property type="protein sequence ID" value="GLF94267.1"/>
    <property type="molecule type" value="Genomic_DNA"/>
</dbReference>
<proteinExistence type="predicted"/>
<evidence type="ECO:0000256" key="1">
    <source>
        <dbReference type="SAM" id="SignalP"/>
    </source>
</evidence>
<dbReference type="Proteomes" id="UP001291653">
    <property type="component" value="Unassembled WGS sequence"/>
</dbReference>
<dbReference type="Pfam" id="PF00089">
    <property type="entry name" value="Trypsin"/>
    <property type="match status" value="1"/>
</dbReference>
<dbReference type="RefSeq" id="WP_323446372.1">
    <property type="nucleotide sequence ID" value="NZ_BSBI01000003.1"/>
</dbReference>
<dbReference type="Gene3D" id="2.40.10.10">
    <property type="entry name" value="Trypsin-like serine proteases"/>
    <property type="match status" value="2"/>
</dbReference>
<keyword evidence="1" id="KW-0732">Signal</keyword>
<dbReference type="PROSITE" id="PS00134">
    <property type="entry name" value="TRYPSIN_HIS"/>
    <property type="match status" value="1"/>
</dbReference>
<keyword evidence="4" id="KW-1185">Reference proteome</keyword>
<evidence type="ECO:0000259" key="2">
    <source>
        <dbReference type="Pfam" id="PF00089"/>
    </source>
</evidence>
<dbReference type="InterPro" id="IPR001254">
    <property type="entry name" value="Trypsin_dom"/>
</dbReference>
<feature type="signal peptide" evidence="1">
    <location>
        <begin position="1"/>
        <end position="27"/>
    </location>
</feature>
<protein>
    <submittedName>
        <fullName evidence="3">S1 family peptidase</fullName>
    </submittedName>
</protein>
<dbReference type="InterPro" id="IPR043504">
    <property type="entry name" value="Peptidase_S1_PA_chymotrypsin"/>
</dbReference>
<sequence length="406" mass="43107">MKNAIRRSIALGGALALLPLMAVSAEAKPPGPLSVAEVAAMSPERQAEVLEPLRLVADAAIRVGLERRTDIYTQVEMASDYRAVNVYLTDISQGGQFIAEVRRISPKADTGLIDIVQGKKSRQALNKEVDQLTERSDLPFEVSLAGTSTDGGTIELSVDKPQAARSWLTGRQAAASATPVRVRQAPASAATPVTRWNDIPPFYAGAALGPGWGAQSYCTSGIPAISTWDGRQWLVTAGHCYGVGTQVTTAGGNNVGRVEYNRADLDAALIETRTNRFTWDGVDATGYTRYLNGVRNVAVGDFTCQLGYNSKVVCNIRTVYAGNAVWNFGTGPIRGSYGVPHAGGVVVRGGDSGGPVIYLNDPESRQLNGIVSAGWGCDANKICTTAVGWVDVWSIFNGFSLKLNPS</sequence>
<evidence type="ECO:0000313" key="3">
    <source>
        <dbReference type="EMBL" id="GLF94267.1"/>
    </source>
</evidence>